<organism evidence="3 4">
    <name type="scientific">Gymnopilus dilepis</name>
    <dbReference type="NCBI Taxonomy" id="231916"/>
    <lineage>
        <taxon>Eukaryota</taxon>
        <taxon>Fungi</taxon>
        <taxon>Dikarya</taxon>
        <taxon>Basidiomycota</taxon>
        <taxon>Agaricomycotina</taxon>
        <taxon>Agaricomycetes</taxon>
        <taxon>Agaricomycetidae</taxon>
        <taxon>Agaricales</taxon>
        <taxon>Agaricineae</taxon>
        <taxon>Hymenogastraceae</taxon>
        <taxon>Gymnopilus</taxon>
    </lineage>
</organism>
<dbReference type="InterPro" id="IPR047168">
    <property type="entry name" value="LEC1-like"/>
</dbReference>
<keyword evidence="4" id="KW-1185">Reference proteome</keyword>
<dbReference type="Pfam" id="PF12825">
    <property type="entry name" value="DUF3818"/>
    <property type="match status" value="1"/>
</dbReference>
<feature type="compositionally biased region" description="Low complexity" evidence="1">
    <location>
        <begin position="259"/>
        <end position="268"/>
    </location>
</feature>
<feature type="compositionally biased region" description="Basic residues" evidence="1">
    <location>
        <begin position="921"/>
        <end position="933"/>
    </location>
</feature>
<dbReference type="SUPFAM" id="SSF64268">
    <property type="entry name" value="PX domain"/>
    <property type="match status" value="1"/>
</dbReference>
<dbReference type="Pfam" id="PF12828">
    <property type="entry name" value="PXB"/>
    <property type="match status" value="1"/>
</dbReference>
<evidence type="ECO:0000313" key="4">
    <source>
        <dbReference type="Proteomes" id="UP000284706"/>
    </source>
</evidence>
<dbReference type="InterPro" id="IPR024554">
    <property type="entry name" value="LEC1-like_C"/>
</dbReference>
<feature type="compositionally biased region" description="Polar residues" evidence="1">
    <location>
        <begin position="269"/>
        <end position="278"/>
    </location>
</feature>
<dbReference type="Gene3D" id="3.30.1520.10">
    <property type="entry name" value="Phox-like domain"/>
    <property type="match status" value="1"/>
</dbReference>
<dbReference type="InterPro" id="IPR001683">
    <property type="entry name" value="PX_dom"/>
</dbReference>
<dbReference type="InParanoid" id="A0A409W2Z6"/>
<dbReference type="CDD" id="cd06869">
    <property type="entry name" value="PX_UP2_fungi"/>
    <property type="match status" value="1"/>
</dbReference>
<proteinExistence type="predicted"/>
<dbReference type="PANTHER" id="PTHR47185:SF1">
    <property type="entry name" value="PX DOMAIN-CONTAINING PROTEIN YPR097W"/>
    <property type="match status" value="1"/>
</dbReference>
<evidence type="ECO:0000256" key="1">
    <source>
        <dbReference type="SAM" id="MobiDB-lite"/>
    </source>
</evidence>
<reference evidence="3 4" key="1">
    <citation type="journal article" date="2018" name="Evol. Lett.">
        <title>Horizontal gene cluster transfer increased hallucinogenic mushroom diversity.</title>
        <authorList>
            <person name="Reynolds H.T."/>
            <person name="Vijayakumar V."/>
            <person name="Gluck-Thaler E."/>
            <person name="Korotkin H.B."/>
            <person name="Matheny P.B."/>
            <person name="Slot J.C."/>
        </authorList>
    </citation>
    <scope>NUCLEOTIDE SEQUENCE [LARGE SCALE GENOMIC DNA]</scope>
    <source>
        <strain evidence="3 4">SRW20</strain>
    </source>
</reference>
<feature type="compositionally biased region" description="Basic and acidic residues" evidence="1">
    <location>
        <begin position="851"/>
        <end position="863"/>
    </location>
</feature>
<feature type="compositionally biased region" description="Basic and acidic residues" evidence="1">
    <location>
        <begin position="241"/>
        <end position="255"/>
    </location>
</feature>
<dbReference type="FunCoup" id="A0A409W2Z6">
    <property type="interactions" value="15"/>
</dbReference>
<dbReference type="Pfam" id="PF00787">
    <property type="entry name" value="PX"/>
    <property type="match status" value="1"/>
</dbReference>
<feature type="region of interest" description="Disordered" evidence="1">
    <location>
        <begin position="239"/>
        <end position="302"/>
    </location>
</feature>
<feature type="domain" description="PX" evidence="2">
    <location>
        <begin position="185"/>
        <end position="339"/>
    </location>
</feature>
<evidence type="ECO:0000259" key="2">
    <source>
        <dbReference type="PROSITE" id="PS50195"/>
    </source>
</evidence>
<dbReference type="InterPro" id="IPR024555">
    <property type="entry name" value="PX-associated"/>
</dbReference>
<comment type="caution">
    <text evidence="3">The sequence shown here is derived from an EMBL/GenBank/DDBJ whole genome shotgun (WGS) entry which is preliminary data.</text>
</comment>
<dbReference type="GO" id="GO:0035091">
    <property type="term" value="F:phosphatidylinositol binding"/>
    <property type="evidence" value="ECO:0007669"/>
    <property type="project" value="InterPro"/>
</dbReference>
<feature type="compositionally biased region" description="Low complexity" evidence="1">
    <location>
        <begin position="897"/>
        <end position="909"/>
    </location>
</feature>
<dbReference type="Proteomes" id="UP000284706">
    <property type="component" value="Unassembled WGS sequence"/>
</dbReference>
<dbReference type="OrthoDB" id="2117459at2759"/>
<dbReference type="EMBL" id="NHYE01005433">
    <property type="protein sequence ID" value="PPQ72904.1"/>
    <property type="molecule type" value="Genomic_DNA"/>
</dbReference>
<feature type="compositionally biased region" description="Low complexity" evidence="1">
    <location>
        <begin position="934"/>
        <end position="947"/>
    </location>
</feature>
<accession>A0A409W2Z6</accession>
<feature type="compositionally biased region" description="Pro residues" evidence="1">
    <location>
        <begin position="973"/>
        <end position="1002"/>
    </location>
</feature>
<evidence type="ECO:0000313" key="3">
    <source>
        <dbReference type="EMBL" id="PPQ72904.1"/>
    </source>
</evidence>
<feature type="compositionally biased region" description="Low complexity" evidence="1">
    <location>
        <begin position="960"/>
        <end position="972"/>
    </location>
</feature>
<feature type="compositionally biased region" description="Polar residues" evidence="1">
    <location>
        <begin position="910"/>
        <end position="920"/>
    </location>
</feature>
<dbReference type="PANTHER" id="PTHR47185">
    <property type="entry name" value="PX DOMAIN-CONTAINING PROTEIN YPR097W"/>
    <property type="match status" value="1"/>
</dbReference>
<gene>
    <name evidence="3" type="ORF">CVT26_014567</name>
</gene>
<sequence>MSSSPPNDEHDEQSDLTPIRAHYLKKSLVQLQFSRELDLITTAGPSNVSTLSYLGQPFTPPPKDAPSIDLPFLRYIFRQFVLTFPFMAAAPKDFYSQKLQPFVSAVLARGISPTSVLDEGESEEATRKKLLAKLERNLSLFINAATKLVEPEEVVRLTQADLDRLEVLTKKRQKRLLKEKDMFEVNIVGVRTVVEKGRMRSRAHEEFIIRTRRSRYPDVYVSRRYGDFRTLAAEAGLAKAHPKEDIPSPPAKDRSYVMAPSSSPATSPLTRQFTTSTLGDVDAESPTYAAGDNSSPSSRLSREKNRLTLRSYLHSLLASSTIASSPVLRSFLLSGPIVLSAEELEDARLREEVDRVRDEGRKRFAREIASRVDGLRDAVKSVKGDIMGKDGLTHVFATIKVTPDIRNLPSNYQAVVEWARISLASTVFHMFVASDDASETFAGLKRIHGLMPYFMLKAALKITNPVGMIRNVLDLFLAQPFGGRSLLQRMFTSSLTEEVKALEEQIEAVKEKVDDPIMCEKIKQFVYAPREIQAMLKEDAVAEQMNIVTIVLRSAENPVLSRAQMHRLARAHKAHLAYLKQKEELECSDDDEGPQDDDAWLLEDLRVLAHLYSRLKDREQLIELIFEGFTADLLKDIITIFYAPLAQVYRAASIADSLNDLQNFVNDLIKTVEQVEELSQDDPHKTVQDFISLIQRHEQSFYHFVHKVHSKGEGLFDGLMHWIELFLTVIREGLGDPISLEFLLPHTGQERIDIISEVDKVAQYHYKLKVLYEDKLRRRFGRAQSNDADAEDEATQALVNGVVNEINFGDLVRGDAIDLAAEETDEETTSDDEDYSSSEYESGSEDDSEESRDSFSKNGKLEPRGPLPRSPLSPSYPARPGSNTNERTSRPQQYPNGSGSRSHVASSSRTTLQSQATQPTPKRKRSLSLHRSKSMNFSLSTLSLNSRRSQDVPPVPPLPVKSKSTVPSSSSKPLPPSPPADTEAPEPPPPVPPKELPQPPSQQAPSHSRPKVKPAEQGRRKAVAKALKPPDLVHIPKLLPVFVEMVRLSLVPPKVPS</sequence>
<feature type="compositionally biased region" description="Polar residues" evidence="1">
    <location>
        <begin position="881"/>
        <end position="896"/>
    </location>
</feature>
<dbReference type="STRING" id="231916.A0A409W2Z6"/>
<dbReference type="PROSITE" id="PS50195">
    <property type="entry name" value="PX"/>
    <property type="match status" value="1"/>
</dbReference>
<feature type="region of interest" description="Disordered" evidence="1">
    <location>
        <begin position="821"/>
        <end position="1025"/>
    </location>
</feature>
<name>A0A409W2Z6_9AGAR</name>
<feature type="compositionally biased region" description="Acidic residues" evidence="1">
    <location>
        <begin position="821"/>
        <end position="850"/>
    </location>
</feature>
<dbReference type="InterPro" id="IPR036871">
    <property type="entry name" value="PX_dom_sf"/>
</dbReference>
<dbReference type="AlphaFoldDB" id="A0A409W2Z6"/>
<protein>
    <recommendedName>
        <fullName evidence="2">PX domain-containing protein</fullName>
    </recommendedName>
</protein>